<dbReference type="Pfam" id="PF03900">
    <property type="entry name" value="Porphobil_deamC"/>
    <property type="match status" value="1"/>
</dbReference>
<evidence type="ECO:0000256" key="4">
    <source>
        <dbReference type="ARBA" id="ARBA00012655"/>
    </source>
</evidence>
<dbReference type="FunFam" id="3.40.190.10:FF:000005">
    <property type="entry name" value="Porphobilinogen deaminase"/>
    <property type="match status" value="1"/>
</dbReference>
<organism evidence="12 13">
    <name type="scientific">Physocladia obscura</name>
    <dbReference type="NCBI Taxonomy" id="109957"/>
    <lineage>
        <taxon>Eukaryota</taxon>
        <taxon>Fungi</taxon>
        <taxon>Fungi incertae sedis</taxon>
        <taxon>Chytridiomycota</taxon>
        <taxon>Chytridiomycota incertae sedis</taxon>
        <taxon>Chytridiomycetes</taxon>
        <taxon>Chytridiales</taxon>
        <taxon>Chytriomycetaceae</taxon>
        <taxon>Physocladia</taxon>
    </lineage>
</organism>
<dbReference type="GO" id="GO:0004418">
    <property type="term" value="F:hydroxymethylbilane synthase activity"/>
    <property type="evidence" value="ECO:0007669"/>
    <property type="project" value="UniProtKB-EC"/>
</dbReference>
<dbReference type="PANTHER" id="PTHR11557">
    <property type="entry name" value="PORPHOBILINOGEN DEAMINASE"/>
    <property type="match status" value="1"/>
</dbReference>
<evidence type="ECO:0000259" key="11">
    <source>
        <dbReference type="Pfam" id="PF03900"/>
    </source>
</evidence>
<dbReference type="InterPro" id="IPR022417">
    <property type="entry name" value="Porphobilin_deaminase_N"/>
</dbReference>
<evidence type="ECO:0000256" key="3">
    <source>
        <dbReference type="ARBA" id="ARBA00005638"/>
    </source>
</evidence>
<comment type="cofactor">
    <cofactor evidence="1">
        <name>dipyrromethane</name>
        <dbReference type="ChEBI" id="CHEBI:60342"/>
    </cofactor>
</comment>
<dbReference type="AlphaFoldDB" id="A0AAD5T626"/>
<dbReference type="Gene3D" id="3.30.160.40">
    <property type="entry name" value="Porphobilinogen deaminase, C-terminal domain"/>
    <property type="match status" value="1"/>
</dbReference>
<keyword evidence="13" id="KW-1185">Reference proteome</keyword>
<dbReference type="PANTHER" id="PTHR11557:SF0">
    <property type="entry name" value="PORPHOBILINOGEN DEAMINASE"/>
    <property type="match status" value="1"/>
</dbReference>
<comment type="caution">
    <text evidence="12">The sequence shown here is derived from an EMBL/GenBank/DDBJ whole genome shotgun (WGS) entry which is preliminary data.</text>
</comment>
<sequence>MTLGAILKREDPRDAVILKKDLHDRHFSLESLPKGSVIGTGSVRRVAQLRRRFPHLVFQDVRGNIDTRLAKLDDASSPYCALILAHAGLTRINRADRVSQTLSDDSILYAVGQGAICIESRADDRDVAAVVSTLEHLDTALRCIAERAFMRGLEGGCSVPLGVWSELAVIGGSKARLLLKGNVCSVDGAKEVRGDIVGEIDLRDADKAKSVAEQMGHDLSLKLVELGAQNILKEIRA</sequence>
<proteinExistence type="inferred from homology"/>
<comment type="pathway">
    <text evidence="2">Porphyrin-containing compound metabolism; protoporphyrin-IX biosynthesis; coproporphyrinogen-III from 5-aminolevulinate: step 2/4.</text>
</comment>
<protein>
    <recommendedName>
        <fullName evidence="4">hydroxymethylbilane synthase</fullName>
        <ecNumber evidence="4">2.5.1.61</ecNumber>
    </recommendedName>
    <alternativeName>
        <fullName evidence="9">Hydroxymethylbilane synthase</fullName>
    </alternativeName>
    <alternativeName>
        <fullName evidence="8">Pre-uroporphyrinogen synthase</fullName>
    </alternativeName>
</protein>
<evidence type="ECO:0000259" key="10">
    <source>
        <dbReference type="Pfam" id="PF01379"/>
    </source>
</evidence>
<dbReference type="EC" id="2.5.1.61" evidence="4"/>
<dbReference type="InterPro" id="IPR022419">
    <property type="entry name" value="Porphobilin_deaminase_cofac_BS"/>
</dbReference>
<evidence type="ECO:0000313" key="13">
    <source>
        <dbReference type="Proteomes" id="UP001211907"/>
    </source>
</evidence>
<dbReference type="GO" id="GO:0006783">
    <property type="term" value="P:heme biosynthetic process"/>
    <property type="evidence" value="ECO:0007669"/>
    <property type="project" value="UniProtKB-KW"/>
</dbReference>
<name>A0AAD5T626_9FUNG</name>
<dbReference type="InterPro" id="IPR000860">
    <property type="entry name" value="HemC"/>
</dbReference>
<gene>
    <name evidence="12" type="ORF">HK100_006873</name>
</gene>
<dbReference type="InterPro" id="IPR022418">
    <property type="entry name" value="Porphobilinogen_deaminase_C"/>
</dbReference>
<dbReference type="SUPFAM" id="SSF54782">
    <property type="entry name" value="Porphobilinogen deaminase (hydroxymethylbilane synthase), C-terminal domain"/>
    <property type="match status" value="1"/>
</dbReference>
<evidence type="ECO:0000256" key="8">
    <source>
        <dbReference type="ARBA" id="ARBA00030685"/>
    </source>
</evidence>
<dbReference type="NCBIfam" id="TIGR00212">
    <property type="entry name" value="hemC"/>
    <property type="match status" value="1"/>
</dbReference>
<comment type="similarity">
    <text evidence="3">Belongs to the HMBS family.</text>
</comment>
<accession>A0AAD5T626</accession>
<dbReference type="Gene3D" id="3.40.190.10">
    <property type="entry name" value="Periplasmic binding protein-like II"/>
    <property type="match status" value="1"/>
</dbReference>
<dbReference type="PRINTS" id="PR00151">
    <property type="entry name" value="PORPHBDMNASE"/>
</dbReference>
<evidence type="ECO:0000256" key="5">
    <source>
        <dbReference type="ARBA" id="ARBA00022679"/>
    </source>
</evidence>
<feature type="domain" description="Porphobilinogen deaminase C-terminal" evidence="11">
    <location>
        <begin position="140"/>
        <end position="217"/>
    </location>
</feature>
<dbReference type="GO" id="GO:0005737">
    <property type="term" value="C:cytoplasm"/>
    <property type="evidence" value="ECO:0007669"/>
    <property type="project" value="TreeGrafter"/>
</dbReference>
<dbReference type="Pfam" id="PF01379">
    <property type="entry name" value="Porphobil_deam"/>
    <property type="match status" value="1"/>
</dbReference>
<evidence type="ECO:0000256" key="6">
    <source>
        <dbReference type="ARBA" id="ARBA00023133"/>
    </source>
</evidence>
<reference evidence="12" key="1">
    <citation type="submission" date="2020-05" db="EMBL/GenBank/DDBJ databases">
        <title>Phylogenomic resolution of chytrid fungi.</title>
        <authorList>
            <person name="Stajich J.E."/>
            <person name="Amses K."/>
            <person name="Simmons R."/>
            <person name="Seto K."/>
            <person name="Myers J."/>
            <person name="Bonds A."/>
            <person name="Quandt C.A."/>
            <person name="Barry K."/>
            <person name="Liu P."/>
            <person name="Grigoriev I."/>
            <person name="Longcore J.E."/>
            <person name="James T.Y."/>
        </authorList>
    </citation>
    <scope>NUCLEOTIDE SEQUENCE</scope>
    <source>
        <strain evidence="12">JEL0513</strain>
    </source>
</reference>
<evidence type="ECO:0000256" key="9">
    <source>
        <dbReference type="ARBA" id="ARBA00033064"/>
    </source>
</evidence>
<feature type="domain" description="Porphobilinogen deaminase N-terminal" evidence="10">
    <location>
        <begin position="2"/>
        <end position="128"/>
    </location>
</feature>
<dbReference type="EMBL" id="JADGJH010000320">
    <property type="protein sequence ID" value="KAJ3131075.1"/>
    <property type="molecule type" value="Genomic_DNA"/>
</dbReference>
<evidence type="ECO:0000256" key="7">
    <source>
        <dbReference type="ARBA" id="ARBA00023244"/>
    </source>
</evidence>
<evidence type="ECO:0000313" key="12">
    <source>
        <dbReference type="EMBL" id="KAJ3131075.1"/>
    </source>
</evidence>
<keyword evidence="6" id="KW-0350">Heme biosynthesis</keyword>
<evidence type="ECO:0000256" key="2">
    <source>
        <dbReference type="ARBA" id="ARBA00004735"/>
    </source>
</evidence>
<dbReference type="InterPro" id="IPR036803">
    <property type="entry name" value="Porphobilinogen_deaminase_C_sf"/>
</dbReference>
<keyword evidence="7" id="KW-0627">Porphyrin biosynthesis</keyword>
<evidence type="ECO:0000256" key="1">
    <source>
        <dbReference type="ARBA" id="ARBA00001916"/>
    </source>
</evidence>
<keyword evidence="5" id="KW-0808">Transferase</keyword>
<dbReference type="Proteomes" id="UP001211907">
    <property type="component" value="Unassembled WGS sequence"/>
</dbReference>
<dbReference type="PROSITE" id="PS00533">
    <property type="entry name" value="PORPHOBILINOGEN_DEAM"/>
    <property type="match status" value="1"/>
</dbReference>
<dbReference type="SUPFAM" id="SSF53850">
    <property type="entry name" value="Periplasmic binding protein-like II"/>
    <property type="match status" value="1"/>
</dbReference>